<evidence type="ECO:0000256" key="8">
    <source>
        <dbReference type="RuleBase" id="RU004075"/>
    </source>
</evidence>
<keyword evidence="12" id="KW-1185">Reference proteome</keyword>
<dbReference type="OrthoDB" id="389074at2"/>
<evidence type="ECO:0000256" key="5">
    <source>
        <dbReference type="ARBA" id="ARBA00022898"/>
    </source>
</evidence>
<feature type="domain" description="Aminotransferase class V" evidence="10">
    <location>
        <begin position="46"/>
        <end position="313"/>
    </location>
</feature>
<accession>A0A1G7P8T9</accession>
<proteinExistence type="inferred from homology"/>
<dbReference type="FunFam" id="3.90.1150.10:FF:000031">
    <property type="entry name" value="Serine--glyoxylate aminotransferase"/>
    <property type="match status" value="1"/>
</dbReference>
<dbReference type="PANTHER" id="PTHR21152:SF24">
    <property type="entry name" value="ALANINE--GLYOXYLATE AMINOTRANSFERASE 1"/>
    <property type="match status" value="1"/>
</dbReference>
<dbReference type="GO" id="GO:0019265">
    <property type="term" value="P:glycine biosynthetic process, by transamination of glyoxylate"/>
    <property type="evidence" value="ECO:0007669"/>
    <property type="project" value="TreeGrafter"/>
</dbReference>
<gene>
    <name evidence="11" type="ORF">SAMN05216241_102456</name>
</gene>
<reference evidence="11 12" key="1">
    <citation type="submission" date="2016-10" db="EMBL/GenBank/DDBJ databases">
        <authorList>
            <person name="de Groot N.N."/>
        </authorList>
    </citation>
    <scope>NUCLEOTIDE SEQUENCE [LARGE SCALE GENOMIC DNA]</scope>
    <source>
        <strain evidence="11 12">DSM 25584</strain>
    </source>
</reference>
<comment type="similarity">
    <text evidence="2 8">Belongs to the class-V pyridoxal-phosphate-dependent aminotransferase family.</text>
</comment>
<evidence type="ECO:0000313" key="11">
    <source>
        <dbReference type="EMBL" id="SDF82009.1"/>
    </source>
</evidence>
<dbReference type="RefSeq" id="WP_090019061.1">
    <property type="nucleotide sequence ID" value="NZ_FNCE01000002.1"/>
</dbReference>
<evidence type="ECO:0000256" key="3">
    <source>
        <dbReference type="ARBA" id="ARBA00022576"/>
    </source>
</evidence>
<dbReference type="InterPro" id="IPR015421">
    <property type="entry name" value="PyrdxlP-dep_Trfase_major"/>
</dbReference>
<dbReference type="InterPro" id="IPR024169">
    <property type="entry name" value="SP_NH2Trfase/AEP_transaminase"/>
</dbReference>
<protein>
    <submittedName>
        <fullName evidence="11">Serine-glyoxylate aminotransferase apoenzyme</fullName>
    </submittedName>
</protein>
<dbReference type="Gene3D" id="3.90.1150.10">
    <property type="entry name" value="Aspartate Aminotransferase, domain 1"/>
    <property type="match status" value="1"/>
</dbReference>
<dbReference type="EMBL" id="FNCE01000002">
    <property type="protein sequence ID" value="SDF82009.1"/>
    <property type="molecule type" value="Genomic_DNA"/>
</dbReference>
<keyword evidence="4 11" id="KW-0808">Transferase</keyword>
<dbReference type="PIRSF" id="PIRSF000524">
    <property type="entry name" value="SPT"/>
    <property type="match status" value="1"/>
</dbReference>
<dbReference type="InterPro" id="IPR020578">
    <property type="entry name" value="Aminotrans_V_PyrdxlP_BS"/>
</dbReference>
<dbReference type="GO" id="GO:0004760">
    <property type="term" value="F:L-serine-pyruvate transaminase activity"/>
    <property type="evidence" value="ECO:0007669"/>
    <property type="project" value="TreeGrafter"/>
</dbReference>
<dbReference type="InterPro" id="IPR015422">
    <property type="entry name" value="PyrdxlP-dep_Trfase_small"/>
</dbReference>
<evidence type="ECO:0000256" key="9">
    <source>
        <dbReference type="RuleBase" id="RU004504"/>
    </source>
</evidence>
<sequence>MAGYHQLFIPGPTNMPDRIRSAIDRPMENHRAPDFGELTLPLLEDLKKVFKTEHGRVFVFPGTGTGGWEATITNTLSPGDTVLAARHGQFSDQWIQLCQAHGLNVRVCDRSWHEGAPVQQFAEILQADTDHEIKAVLTCHNETATGVTSDIAGVRRALDDAGHPALLFVDGVSSIASLDFRMDEWGVDAAVTGSQKGFMMPTGLAIVAVSPKALEAAKTSKLGSFYFDFQRNGMSHQNGFFPYTPATTLLYGLRESVNMLLEEGMDNVAARHNRLAEGVRKAVDAWGLSLCGNDPALHSDTVSTVMVPEGVDGGAVVRHAYERYDMALGGGLGPLAGKVFRIGHMGYVNEVMLLGALAGVEMALNDCGAAIQPGSGVAAAQNHFRAAGAATAMAAE</sequence>
<dbReference type="Proteomes" id="UP000199415">
    <property type="component" value="Unassembled WGS sequence"/>
</dbReference>
<evidence type="ECO:0000256" key="4">
    <source>
        <dbReference type="ARBA" id="ARBA00022679"/>
    </source>
</evidence>
<evidence type="ECO:0000256" key="1">
    <source>
        <dbReference type="ARBA" id="ARBA00001933"/>
    </source>
</evidence>
<evidence type="ECO:0000259" key="10">
    <source>
        <dbReference type="Pfam" id="PF00266"/>
    </source>
</evidence>
<dbReference type="PANTHER" id="PTHR21152">
    <property type="entry name" value="AMINOTRANSFERASE CLASS V"/>
    <property type="match status" value="1"/>
</dbReference>
<dbReference type="SUPFAM" id="SSF53383">
    <property type="entry name" value="PLP-dependent transferases"/>
    <property type="match status" value="1"/>
</dbReference>
<dbReference type="InterPro" id="IPR015424">
    <property type="entry name" value="PyrdxlP-dep_Trfase"/>
</dbReference>
<dbReference type="Pfam" id="PF00266">
    <property type="entry name" value="Aminotran_5"/>
    <property type="match status" value="1"/>
</dbReference>
<evidence type="ECO:0000256" key="7">
    <source>
        <dbReference type="PIRSR" id="PIRSR000524-50"/>
    </source>
</evidence>
<dbReference type="InterPro" id="IPR000192">
    <property type="entry name" value="Aminotrans_V_dom"/>
</dbReference>
<keyword evidence="3 11" id="KW-0032">Aminotransferase</keyword>
<feature type="binding site" evidence="6">
    <location>
        <position position="341"/>
    </location>
    <ligand>
        <name>substrate</name>
    </ligand>
</feature>
<dbReference type="STRING" id="1082479.SAMN05216241_102456"/>
<dbReference type="AlphaFoldDB" id="A0A1G7P8T9"/>
<dbReference type="PROSITE" id="PS00595">
    <property type="entry name" value="AA_TRANSFER_CLASS_5"/>
    <property type="match status" value="1"/>
</dbReference>
<dbReference type="CDD" id="cd06451">
    <property type="entry name" value="AGAT_like"/>
    <property type="match status" value="1"/>
</dbReference>
<dbReference type="GO" id="GO:0008453">
    <property type="term" value="F:alanine-glyoxylate transaminase activity"/>
    <property type="evidence" value="ECO:0007669"/>
    <property type="project" value="TreeGrafter"/>
</dbReference>
<dbReference type="FunFam" id="3.40.640.10:FF:000054">
    <property type="entry name" value="Serine--glyoxylate aminotransferase"/>
    <property type="match status" value="1"/>
</dbReference>
<keyword evidence="5 7" id="KW-0663">Pyridoxal phosphate</keyword>
<evidence type="ECO:0000256" key="2">
    <source>
        <dbReference type="ARBA" id="ARBA00009236"/>
    </source>
</evidence>
<name>A0A1G7P8T9_9PROT</name>
<evidence type="ECO:0000313" key="12">
    <source>
        <dbReference type="Proteomes" id="UP000199415"/>
    </source>
</evidence>
<evidence type="ECO:0000256" key="6">
    <source>
        <dbReference type="PIRSR" id="PIRSR000524-1"/>
    </source>
</evidence>
<feature type="modified residue" description="N6-(pyridoxal phosphate)lysine" evidence="7">
    <location>
        <position position="196"/>
    </location>
</feature>
<dbReference type="Gene3D" id="3.40.640.10">
    <property type="entry name" value="Type I PLP-dependent aspartate aminotransferase-like (Major domain)"/>
    <property type="match status" value="1"/>
</dbReference>
<organism evidence="11 12">
    <name type="scientific">Limimonas halophila</name>
    <dbReference type="NCBI Taxonomy" id="1082479"/>
    <lineage>
        <taxon>Bacteria</taxon>
        <taxon>Pseudomonadati</taxon>
        <taxon>Pseudomonadota</taxon>
        <taxon>Alphaproteobacteria</taxon>
        <taxon>Rhodospirillales</taxon>
        <taxon>Rhodovibrionaceae</taxon>
        <taxon>Limimonas</taxon>
    </lineage>
</organism>
<comment type="cofactor">
    <cofactor evidence="1 7 9">
        <name>pyridoxal 5'-phosphate</name>
        <dbReference type="ChEBI" id="CHEBI:597326"/>
    </cofactor>
</comment>